<sequence length="86" mass="9321">MSKKSIIIVLLLFIVVAINVVHVFAKSSVSNFFNLTNVEALANGEDGPGNYKGARNSYCKKPKGTQGCVSDINPSKTCTYSIYCIE</sequence>
<accession>A0A6L3JYV0</accession>
<name>A0A6L3JYV0_9BACE</name>
<dbReference type="AlphaFoldDB" id="A0A6L3JYV0"/>
<dbReference type="Proteomes" id="UP000482653">
    <property type="component" value="Unassembled WGS sequence"/>
</dbReference>
<evidence type="ECO:0000313" key="2">
    <source>
        <dbReference type="Proteomes" id="UP000482653"/>
    </source>
</evidence>
<gene>
    <name evidence="1" type="ORF">F2Y87_16765</name>
</gene>
<evidence type="ECO:0000313" key="1">
    <source>
        <dbReference type="EMBL" id="KAA5417166.1"/>
    </source>
</evidence>
<evidence type="ECO:0008006" key="3">
    <source>
        <dbReference type="Google" id="ProtNLM"/>
    </source>
</evidence>
<organism evidence="1 2">
    <name type="scientific">Bacteroides cellulosilyticus</name>
    <dbReference type="NCBI Taxonomy" id="246787"/>
    <lineage>
        <taxon>Bacteria</taxon>
        <taxon>Pseudomonadati</taxon>
        <taxon>Bacteroidota</taxon>
        <taxon>Bacteroidia</taxon>
        <taxon>Bacteroidales</taxon>
        <taxon>Bacteroidaceae</taxon>
        <taxon>Bacteroides</taxon>
    </lineage>
</organism>
<comment type="caution">
    <text evidence="1">The sequence shown here is derived from an EMBL/GenBank/DDBJ whole genome shotgun (WGS) entry which is preliminary data.</text>
</comment>
<dbReference type="EMBL" id="VVYX01000020">
    <property type="protein sequence ID" value="KAA5417166.1"/>
    <property type="molecule type" value="Genomic_DNA"/>
</dbReference>
<dbReference type="RefSeq" id="WP_149947436.1">
    <property type="nucleotide sequence ID" value="NZ_JBBNMF010000001.1"/>
</dbReference>
<reference evidence="1 2" key="1">
    <citation type="journal article" date="2019" name="Nat. Med.">
        <title>A library of human gut bacterial isolates paired with longitudinal multiomics data enables mechanistic microbiome research.</title>
        <authorList>
            <person name="Poyet M."/>
            <person name="Groussin M."/>
            <person name="Gibbons S.M."/>
            <person name="Avila-Pacheco J."/>
            <person name="Jiang X."/>
            <person name="Kearney S.M."/>
            <person name="Perrotta A.R."/>
            <person name="Berdy B."/>
            <person name="Zhao S."/>
            <person name="Lieberman T.D."/>
            <person name="Swanson P.K."/>
            <person name="Smith M."/>
            <person name="Roesemann S."/>
            <person name="Alexander J.E."/>
            <person name="Rich S.A."/>
            <person name="Livny J."/>
            <person name="Vlamakis H."/>
            <person name="Clish C."/>
            <person name="Bullock K."/>
            <person name="Deik A."/>
            <person name="Scott J."/>
            <person name="Pierce K.A."/>
            <person name="Xavier R.J."/>
            <person name="Alm E.J."/>
        </authorList>
    </citation>
    <scope>NUCLEOTIDE SEQUENCE [LARGE SCALE GENOMIC DNA]</scope>
    <source>
        <strain evidence="1 2">BIOML-A8</strain>
    </source>
</reference>
<proteinExistence type="predicted"/>
<protein>
    <recommendedName>
        <fullName evidence="3">NVEALA protein</fullName>
    </recommendedName>
</protein>